<dbReference type="GO" id="GO:0005737">
    <property type="term" value="C:cytoplasm"/>
    <property type="evidence" value="ECO:0007669"/>
    <property type="project" value="TreeGrafter"/>
</dbReference>
<dbReference type="PANTHER" id="PTHR20857">
    <property type="entry name" value="THIAMINE-PHOSPHATE PYROPHOSPHORYLASE"/>
    <property type="match status" value="1"/>
</dbReference>
<dbReference type="GO" id="GO:0004789">
    <property type="term" value="F:thiamine-phosphate diphosphorylase activity"/>
    <property type="evidence" value="ECO:0007669"/>
    <property type="project" value="UniProtKB-EC"/>
</dbReference>
<dbReference type="CDD" id="cd00564">
    <property type="entry name" value="TMP_TenI"/>
    <property type="match status" value="1"/>
</dbReference>
<dbReference type="InterPro" id="IPR022998">
    <property type="entry name" value="ThiamineP_synth_TenI"/>
</dbReference>
<sequence>MTEKPPNRCRLVLIAPQSRDLDTLAAQLERACAGGDVASLILPQFDMLEAEFQDLAERIVPTAQARGVAVVIAGAPRIAARAKADGIHVDTGHADLADAVSRYQPAMMVGAGGGRDRDRALELGELRPDYLFFGRFGYDSKPDPHPRNLALGRWWSEMIEIPCLVLAGSRIGSVVEVARTGAEFVAASTAVFAEDADPAAAVAEINRLLDDTASGHGTTR</sequence>
<organism evidence="4 5">
    <name type="scientific">Nitratireductor arenosus</name>
    <dbReference type="NCBI Taxonomy" id="2682096"/>
    <lineage>
        <taxon>Bacteria</taxon>
        <taxon>Pseudomonadati</taxon>
        <taxon>Pseudomonadota</taxon>
        <taxon>Alphaproteobacteria</taxon>
        <taxon>Hyphomicrobiales</taxon>
        <taxon>Phyllobacteriaceae</taxon>
        <taxon>Nitratireductor</taxon>
    </lineage>
</organism>
<proteinExistence type="predicted"/>
<gene>
    <name evidence="4" type="ORF">GN330_14780</name>
</gene>
<dbReference type="SUPFAM" id="SSF51391">
    <property type="entry name" value="Thiamin phosphate synthase"/>
    <property type="match status" value="1"/>
</dbReference>
<protein>
    <submittedName>
        <fullName evidence="4">Thiamine phosphate synthase</fullName>
        <ecNumber evidence="4">2.5.1.3</ecNumber>
    </submittedName>
</protein>
<dbReference type="GO" id="GO:0009228">
    <property type="term" value="P:thiamine biosynthetic process"/>
    <property type="evidence" value="ECO:0007669"/>
    <property type="project" value="UniProtKB-KW"/>
</dbReference>
<dbReference type="InterPro" id="IPR013785">
    <property type="entry name" value="Aldolase_TIM"/>
</dbReference>
<reference evidence="4 5" key="1">
    <citation type="submission" date="2019-12" db="EMBL/GenBank/DDBJ databases">
        <title>Nitratireductor arenosus sp. nov., Isolated from sea sand, Jeju island, South Korea.</title>
        <authorList>
            <person name="Kim W."/>
        </authorList>
    </citation>
    <scope>NUCLEOTIDE SEQUENCE [LARGE SCALE GENOMIC DNA]</scope>
    <source>
        <strain evidence="4 5">CAU 1489</strain>
    </source>
</reference>
<dbReference type="Proteomes" id="UP000463224">
    <property type="component" value="Unassembled WGS sequence"/>
</dbReference>
<dbReference type="NCBIfam" id="NF005080">
    <property type="entry name" value="PRK06512.1"/>
    <property type="match status" value="1"/>
</dbReference>
<comment type="caution">
    <text evidence="4">The sequence shown here is derived from an EMBL/GenBank/DDBJ whole genome shotgun (WGS) entry which is preliminary data.</text>
</comment>
<dbReference type="InterPro" id="IPR036206">
    <property type="entry name" value="ThiamineP_synth_sf"/>
</dbReference>
<dbReference type="AlphaFoldDB" id="A0A844QKU1"/>
<evidence type="ECO:0000313" key="4">
    <source>
        <dbReference type="EMBL" id="MVA98511.1"/>
    </source>
</evidence>
<dbReference type="EC" id="2.5.1.3" evidence="4"/>
<keyword evidence="2" id="KW-0784">Thiamine biosynthesis</keyword>
<accession>A0A844QKU1</accession>
<keyword evidence="5" id="KW-1185">Reference proteome</keyword>
<comment type="pathway">
    <text evidence="1">Cofactor biosynthesis; thiamine diphosphate biosynthesis.</text>
</comment>
<evidence type="ECO:0000256" key="2">
    <source>
        <dbReference type="ARBA" id="ARBA00022977"/>
    </source>
</evidence>
<dbReference type="PANTHER" id="PTHR20857:SF15">
    <property type="entry name" value="THIAMINE-PHOSPHATE SYNTHASE"/>
    <property type="match status" value="1"/>
</dbReference>
<dbReference type="RefSeq" id="WP_156713437.1">
    <property type="nucleotide sequence ID" value="NZ_WPHG01000003.1"/>
</dbReference>
<dbReference type="Gene3D" id="3.20.20.70">
    <property type="entry name" value="Aldolase class I"/>
    <property type="match status" value="1"/>
</dbReference>
<evidence type="ECO:0000313" key="5">
    <source>
        <dbReference type="Proteomes" id="UP000463224"/>
    </source>
</evidence>
<keyword evidence="4" id="KW-0808">Transferase</keyword>
<feature type="domain" description="Thiamine phosphate synthase/TenI" evidence="3">
    <location>
        <begin position="11"/>
        <end position="191"/>
    </location>
</feature>
<evidence type="ECO:0000256" key="1">
    <source>
        <dbReference type="ARBA" id="ARBA00004948"/>
    </source>
</evidence>
<dbReference type="EMBL" id="WPHG01000003">
    <property type="protein sequence ID" value="MVA98511.1"/>
    <property type="molecule type" value="Genomic_DNA"/>
</dbReference>
<dbReference type="Pfam" id="PF02581">
    <property type="entry name" value="TMP-TENI"/>
    <property type="match status" value="1"/>
</dbReference>
<name>A0A844QKU1_9HYPH</name>
<evidence type="ECO:0000259" key="3">
    <source>
        <dbReference type="Pfam" id="PF02581"/>
    </source>
</evidence>